<keyword evidence="2" id="KW-0812">Transmembrane</keyword>
<evidence type="ECO:0000313" key="4">
    <source>
        <dbReference type="EMBL" id="MCF2531647.1"/>
    </source>
</evidence>
<feature type="compositionally biased region" description="Gly residues" evidence="1">
    <location>
        <begin position="108"/>
        <end position="143"/>
    </location>
</feature>
<evidence type="ECO:0000256" key="1">
    <source>
        <dbReference type="SAM" id="MobiDB-lite"/>
    </source>
</evidence>
<keyword evidence="2" id="KW-1133">Transmembrane helix</keyword>
<keyword evidence="2" id="KW-0472">Membrane</keyword>
<dbReference type="AlphaFoldDB" id="A0AA41U584"/>
<feature type="region of interest" description="Disordered" evidence="1">
    <location>
        <begin position="88"/>
        <end position="181"/>
    </location>
</feature>
<gene>
    <name evidence="4" type="ORF">LZ495_31130</name>
</gene>
<comment type="caution">
    <text evidence="4">The sequence shown here is derived from an EMBL/GenBank/DDBJ whole genome shotgun (WGS) entry which is preliminary data.</text>
</comment>
<dbReference type="EMBL" id="JAKFHA010000025">
    <property type="protein sequence ID" value="MCF2531647.1"/>
    <property type="molecule type" value="Genomic_DNA"/>
</dbReference>
<organism evidence="4 5">
    <name type="scientific">Yinghuangia soli</name>
    <dbReference type="NCBI Taxonomy" id="2908204"/>
    <lineage>
        <taxon>Bacteria</taxon>
        <taxon>Bacillati</taxon>
        <taxon>Actinomycetota</taxon>
        <taxon>Actinomycetes</taxon>
        <taxon>Kitasatosporales</taxon>
        <taxon>Streptomycetaceae</taxon>
        <taxon>Yinghuangia</taxon>
    </lineage>
</organism>
<protein>
    <submittedName>
        <fullName evidence="4">Peptidoglycan-binding protein</fullName>
    </submittedName>
</protein>
<feature type="domain" description="Peptidoglycan binding-like" evidence="3">
    <location>
        <begin position="229"/>
        <end position="280"/>
    </location>
</feature>
<name>A0AA41U584_9ACTN</name>
<dbReference type="Gene3D" id="1.10.101.10">
    <property type="entry name" value="PGBD-like superfamily/PGBD"/>
    <property type="match status" value="1"/>
</dbReference>
<evidence type="ECO:0000313" key="5">
    <source>
        <dbReference type="Proteomes" id="UP001165378"/>
    </source>
</evidence>
<accession>A0AA41U584</accession>
<dbReference type="Proteomes" id="UP001165378">
    <property type="component" value="Unassembled WGS sequence"/>
</dbReference>
<dbReference type="InterPro" id="IPR036365">
    <property type="entry name" value="PGBD-like_sf"/>
</dbReference>
<proteinExistence type="predicted"/>
<keyword evidence="5" id="KW-1185">Reference proteome</keyword>
<dbReference type="SUPFAM" id="SSF47090">
    <property type="entry name" value="PGBD-like"/>
    <property type="match status" value="1"/>
</dbReference>
<reference evidence="4" key="1">
    <citation type="submission" date="2022-01" db="EMBL/GenBank/DDBJ databases">
        <title>Genome-Based Taxonomic Classification of the Phylum Actinobacteria.</title>
        <authorList>
            <person name="Gao Y."/>
        </authorList>
    </citation>
    <scope>NUCLEOTIDE SEQUENCE</scope>
    <source>
        <strain evidence="4">KLBMP 8922</strain>
    </source>
</reference>
<sequence>MTAPLPGGFTPDDHADLSEPAAHGRTRKSARTRTIAVAGVAAVVALGVGGAVVFAPNDNAGKAASESPDQGATAPVVQGDLTVNAEVDGTLGYGGTESVFAQSPDTGNGSGGGTGGSGGSGGSGGGAPGGSGGTGGGTGGGGAPDPQKTPGNPPASNPPSSPPALTPEQKERKKEEELASVPRIFTGLPKVGDVIERGGTMFSVNGRPVPLFYGGAPLWRALEKGVADGPDVEVLESNLAALGFGKDLTIDRKFTEGTAAAVKRWQKSLGMPQTGRVDPSAVAVQSGPVRVTQVKAAVGGPAQGEVATVSGTGRRIDVKLPVDKQGLAKKGDKVTVRLPDGKTTAGTVSEIGTVAEKEEGGGMPGAPGGGGKATIKVTVTLDKPEDAGSLDGAPVSVGFTSQSRKGVLSVPVNALVALAEGGYAVEVVDPATGGRKLVGVKTGLFANGRVEVSGEGLGAGQKVRVPA</sequence>
<evidence type="ECO:0000259" key="3">
    <source>
        <dbReference type="Pfam" id="PF01471"/>
    </source>
</evidence>
<feature type="compositionally biased region" description="Basic and acidic residues" evidence="1">
    <location>
        <begin position="168"/>
        <end position="177"/>
    </location>
</feature>
<dbReference type="InterPro" id="IPR002477">
    <property type="entry name" value="Peptidoglycan-bd-like"/>
</dbReference>
<dbReference type="Pfam" id="PF01471">
    <property type="entry name" value="PG_binding_1"/>
    <property type="match status" value="1"/>
</dbReference>
<feature type="region of interest" description="Disordered" evidence="1">
    <location>
        <begin position="1"/>
        <end position="31"/>
    </location>
</feature>
<dbReference type="Gene3D" id="2.40.420.20">
    <property type="match status" value="1"/>
</dbReference>
<evidence type="ECO:0000256" key="2">
    <source>
        <dbReference type="SAM" id="Phobius"/>
    </source>
</evidence>
<dbReference type="RefSeq" id="WP_235056294.1">
    <property type="nucleotide sequence ID" value="NZ_JAKFHA010000025.1"/>
</dbReference>
<dbReference type="InterPro" id="IPR036366">
    <property type="entry name" value="PGBDSf"/>
</dbReference>
<feature type="transmembrane region" description="Helical" evidence="2">
    <location>
        <begin position="35"/>
        <end position="55"/>
    </location>
</feature>
<feature type="compositionally biased region" description="Pro residues" evidence="1">
    <location>
        <begin position="151"/>
        <end position="165"/>
    </location>
</feature>